<accession>A0ABY0D9Z4</accession>
<dbReference type="RefSeq" id="WP_128942974.1">
    <property type="nucleotide sequence ID" value="NZ_RDRA01000048.1"/>
</dbReference>
<keyword evidence="3" id="KW-1185">Reference proteome</keyword>
<reference evidence="2 3" key="1">
    <citation type="submission" date="2018-10" db="EMBL/GenBank/DDBJ databases">
        <title>Bradyrhizobium sp. nov., isolated from effective nodules of peanut in China.</title>
        <authorList>
            <person name="Li Y."/>
        </authorList>
    </citation>
    <scope>NUCLEOTIDE SEQUENCE [LARGE SCALE GENOMIC DNA]</scope>
    <source>
        <strain evidence="2 3">CCBAU 51781</strain>
    </source>
</reference>
<organism evidence="2 3">
    <name type="scientific">Bradyrhizobium zhanjiangense</name>
    <dbReference type="NCBI Taxonomy" id="1325107"/>
    <lineage>
        <taxon>Bacteria</taxon>
        <taxon>Pseudomonadati</taxon>
        <taxon>Pseudomonadota</taxon>
        <taxon>Alphaproteobacteria</taxon>
        <taxon>Hyphomicrobiales</taxon>
        <taxon>Nitrobacteraceae</taxon>
        <taxon>Bradyrhizobium</taxon>
    </lineage>
</organism>
<comment type="caution">
    <text evidence="2">The sequence shown here is derived from an EMBL/GenBank/DDBJ whole genome shotgun (WGS) entry which is preliminary data.</text>
</comment>
<protein>
    <submittedName>
        <fullName evidence="2">Uncharacterized protein</fullName>
    </submittedName>
</protein>
<proteinExistence type="predicted"/>
<feature type="region of interest" description="Disordered" evidence="1">
    <location>
        <begin position="118"/>
        <end position="141"/>
    </location>
</feature>
<evidence type="ECO:0000256" key="1">
    <source>
        <dbReference type="SAM" id="MobiDB-lite"/>
    </source>
</evidence>
<gene>
    <name evidence="2" type="ORF">EAS62_39085</name>
</gene>
<sequence>MAQDASIVASDLRGGSHKARARFRAIPMASLPPVALSALLKKLMFLLDSAASQDRRSVNETLQMRPTLAGRMLPVSRSIAYFYMLFLKSISASIRVRNYGVKPISAVMTAFAAQRQRRVERGSSGLREPNSQKQAGRKACC</sequence>
<dbReference type="EMBL" id="RDRA01000048">
    <property type="protein sequence ID" value="RXG85219.1"/>
    <property type="molecule type" value="Genomic_DNA"/>
</dbReference>
<dbReference type="Proteomes" id="UP000289946">
    <property type="component" value="Unassembled WGS sequence"/>
</dbReference>
<name>A0ABY0D9Z4_9BRAD</name>
<evidence type="ECO:0000313" key="2">
    <source>
        <dbReference type="EMBL" id="RXG85219.1"/>
    </source>
</evidence>
<evidence type="ECO:0000313" key="3">
    <source>
        <dbReference type="Proteomes" id="UP000289946"/>
    </source>
</evidence>